<comment type="caution">
    <text evidence="4">The sequence shown here is derived from an EMBL/GenBank/DDBJ whole genome shotgun (WGS) entry which is preliminary data.</text>
</comment>
<dbReference type="EMBL" id="SRMI01000003">
    <property type="protein sequence ID" value="TVY75174.1"/>
    <property type="molecule type" value="Genomic_DNA"/>
</dbReference>
<dbReference type="InterPro" id="IPR011234">
    <property type="entry name" value="Fumarylacetoacetase-like_C"/>
</dbReference>
<dbReference type="Proteomes" id="UP000320707">
    <property type="component" value="Unassembled WGS sequence"/>
</dbReference>
<gene>
    <name evidence="4" type="primary">fahd2-3</name>
    <name evidence="4" type="ORF">Focb16_v005356</name>
</gene>
<proteinExistence type="inferred from homology"/>
<evidence type="ECO:0000313" key="5">
    <source>
        <dbReference type="Proteomes" id="UP000320707"/>
    </source>
</evidence>
<evidence type="ECO:0000259" key="3">
    <source>
        <dbReference type="Pfam" id="PF01557"/>
    </source>
</evidence>
<dbReference type="PANTHER" id="PTHR42796">
    <property type="entry name" value="FUMARYLACETOACETATE HYDROLASE DOMAIN-CONTAINING PROTEIN 2A-RELATED"/>
    <property type="match status" value="1"/>
</dbReference>
<dbReference type="Pfam" id="PF01557">
    <property type="entry name" value="FAA_hydrolase"/>
    <property type="match status" value="1"/>
</dbReference>
<dbReference type="InterPro" id="IPR051121">
    <property type="entry name" value="FAH"/>
</dbReference>
<keyword evidence="2" id="KW-0479">Metal-binding</keyword>
<comment type="similarity">
    <text evidence="1">Belongs to the FAH family.</text>
</comment>
<name>A0A559LLM6_FUSOC</name>
<evidence type="ECO:0000256" key="1">
    <source>
        <dbReference type="ARBA" id="ARBA00010211"/>
    </source>
</evidence>
<dbReference type="GO" id="GO:0016787">
    <property type="term" value="F:hydrolase activity"/>
    <property type="evidence" value="ECO:0007669"/>
    <property type="project" value="UniProtKB-KW"/>
</dbReference>
<dbReference type="GO" id="GO:0044281">
    <property type="term" value="P:small molecule metabolic process"/>
    <property type="evidence" value="ECO:0007669"/>
    <property type="project" value="UniProtKB-ARBA"/>
</dbReference>
<reference evidence="4 5" key="1">
    <citation type="journal article" date="2019" name="Microbiol. Resour. Announc.">
        <title>High-quality draft genome sequence of Fusarium oxysporum f. sp. cubense strain 160527, a causal agent of Panama disease.</title>
        <authorList>
            <person name="Asai S."/>
            <person name="Ayukawa Y."/>
            <person name="Gan P."/>
            <person name="Masuda S."/>
            <person name="Komatsu K."/>
            <person name="Shirasu K."/>
            <person name="Arie T."/>
        </authorList>
    </citation>
    <scope>NUCLEOTIDE SEQUENCE [LARGE SCALE GENOMIC DNA]</scope>
    <source>
        <strain evidence="4 5">160527</strain>
    </source>
</reference>
<keyword evidence="4" id="KW-0378">Hydrolase</keyword>
<dbReference type="AlphaFoldDB" id="A0A559LLM6"/>
<dbReference type="GO" id="GO:0046872">
    <property type="term" value="F:metal ion binding"/>
    <property type="evidence" value="ECO:0007669"/>
    <property type="project" value="UniProtKB-KW"/>
</dbReference>
<sequence>MAYQLLTYETAQGPRGAVHVDKYVYDLGDVTGNSSYSSVLDALKEWDDIRPRLEQFARDPASSKTRPRLLSEVKLLAPNPTPGAVFCAGGAYNDHGGEMDKILKLKPAPTLKERGERPFFFLKNATGVCGPNSTTRLDPHISTADWELELCVVIGRTAKNVPEEKALDYVAGYTIGNDLSYREYIRRDALSPGEPFYYDWFSQKCFDSSCPTGPWIVPTRQVEDPQNLDLKLWVGDELMQNTSTSHMIFPVAEQVATLSRQLTLHPGDIIMTGTGGGVGLGRGRFLQPGETLRASIENVGEFVHHIG</sequence>
<dbReference type="InterPro" id="IPR036663">
    <property type="entry name" value="Fumarylacetoacetase_C_sf"/>
</dbReference>
<dbReference type="Gene3D" id="3.90.850.10">
    <property type="entry name" value="Fumarylacetoacetase-like, C-terminal domain"/>
    <property type="match status" value="1"/>
</dbReference>
<accession>A0A559LLM6</accession>
<dbReference type="SUPFAM" id="SSF56529">
    <property type="entry name" value="FAH"/>
    <property type="match status" value="1"/>
</dbReference>
<evidence type="ECO:0000313" key="4">
    <source>
        <dbReference type="EMBL" id="TVY75174.1"/>
    </source>
</evidence>
<feature type="domain" description="Fumarylacetoacetase-like C-terminal" evidence="3">
    <location>
        <begin position="85"/>
        <end position="305"/>
    </location>
</feature>
<organism evidence="4 5">
    <name type="scientific">Fusarium oxysporum f. sp. cubense</name>
    <dbReference type="NCBI Taxonomy" id="61366"/>
    <lineage>
        <taxon>Eukaryota</taxon>
        <taxon>Fungi</taxon>
        <taxon>Dikarya</taxon>
        <taxon>Ascomycota</taxon>
        <taxon>Pezizomycotina</taxon>
        <taxon>Sordariomycetes</taxon>
        <taxon>Hypocreomycetidae</taxon>
        <taxon>Hypocreales</taxon>
        <taxon>Nectriaceae</taxon>
        <taxon>Fusarium</taxon>
        <taxon>Fusarium oxysporum species complex</taxon>
    </lineage>
</organism>
<evidence type="ECO:0000256" key="2">
    <source>
        <dbReference type="ARBA" id="ARBA00022723"/>
    </source>
</evidence>
<protein>
    <submittedName>
        <fullName evidence="4">Fumarylacetoacetate hydrolase domain-containing protein 2</fullName>
    </submittedName>
</protein>
<dbReference type="PANTHER" id="PTHR42796:SF4">
    <property type="entry name" value="FUMARYLACETOACETATE HYDROLASE DOMAIN-CONTAINING PROTEIN 2A"/>
    <property type="match status" value="1"/>
</dbReference>